<evidence type="ECO:0000313" key="1">
    <source>
        <dbReference type="EMBL" id="MEM6247447.1"/>
    </source>
</evidence>
<dbReference type="Proteomes" id="UP001489333">
    <property type="component" value="Unassembled WGS sequence"/>
</dbReference>
<gene>
    <name evidence="1" type="ORF">AAGS29_02325</name>
</gene>
<accession>A0ABU9UMT9</accession>
<keyword evidence="2" id="KW-1185">Reference proteome</keyword>
<comment type="caution">
    <text evidence="1">The sequence shown here is derived from an EMBL/GenBank/DDBJ whole genome shotgun (WGS) entry which is preliminary data.</text>
</comment>
<sequence length="440" mass="50342">MKIKLFKNFFCFILKYYYISKSSNQILTCNNSGELAFQCTIAKKQFFYSVFLRSLLPIRYIIKNSFLASKMQELKFVNDGSILSIYSTLNQKKSIDAVSDGNKILSVTLTKGLDADYFSTLNLWKSSMALPFIYTYLFVISIFDVGFLTTKKLFSSSGDKMILALFYYVKFYCFFLKNRPGLIFVANDHSPEIRSIILAAKEFNIKTAYIQHSSVSKFFPDINVFDIAFLDGKQSLDVYNSISPLQECTPYITGAIRLVNLKEHNQMRVIENRVNIAINDTLSIDGLKELILSAKNKFPVDCVFYIRLHRQQTNRKQILNLCKIMGVLISDSSNNVFDFLSRSRYLITVSSGIVLDALRNNVLPLLYIEPDTIDFFDFVENDIAIDISCFSYCECDYSNSLKKLQLNAKYFDQLIGEDAVVVFKKIAEVNSILLSSSSEL</sequence>
<reference evidence="1 2" key="1">
    <citation type="submission" date="2024-04" db="EMBL/GenBank/DDBJ databases">
        <title>Novel Shewanella species isolated from Baltic Sea sediments.</title>
        <authorList>
            <person name="Martin-Rodriguez A.J."/>
            <person name="Fernandez-Juarez V."/>
            <person name="Valeriano V.D."/>
            <person name="Mihindukulasooriya I."/>
            <person name="Ceresnova L."/>
            <person name="Joffre E."/>
            <person name="Jensie-Markopoulos S."/>
            <person name="Moore E.R.B."/>
            <person name="Sjoling A."/>
        </authorList>
    </citation>
    <scope>NUCLEOTIDE SEQUENCE [LARGE SCALE GENOMIC DNA]</scope>
    <source>
        <strain evidence="1 2">VAX-SP0-0CM-1</strain>
    </source>
</reference>
<proteinExistence type="predicted"/>
<dbReference type="EMBL" id="JBCHKU010000002">
    <property type="protein sequence ID" value="MEM6247447.1"/>
    <property type="molecule type" value="Genomic_DNA"/>
</dbReference>
<name>A0ABU9UMT9_9GAMM</name>
<protein>
    <submittedName>
        <fullName evidence="1">Uncharacterized protein</fullName>
    </submittedName>
</protein>
<dbReference type="RefSeq" id="WP_311905281.1">
    <property type="nucleotide sequence ID" value="NZ_JAUOEV010000003.1"/>
</dbReference>
<evidence type="ECO:0000313" key="2">
    <source>
        <dbReference type="Proteomes" id="UP001489333"/>
    </source>
</evidence>
<organism evidence="1 2">
    <name type="scientific">Shewanella vaxholmensis</name>
    <dbReference type="NCBI Taxonomy" id="3063535"/>
    <lineage>
        <taxon>Bacteria</taxon>
        <taxon>Pseudomonadati</taxon>
        <taxon>Pseudomonadota</taxon>
        <taxon>Gammaproteobacteria</taxon>
        <taxon>Alteromonadales</taxon>
        <taxon>Shewanellaceae</taxon>
        <taxon>Shewanella</taxon>
    </lineage>
</organism>